<comment type="similarity">
    <text evidence="2">Belongs to the acyl-CoA oxidase family.</text>
</comment>
<feature type="region of interest" description="Disordered" evidence="6">
    <location>
        <begin position="441"/>
        <end position="484"/>
    </location>
</feature>
<evidence type="ECO:0000256" key="2">
    <source>
        <dbReference type="ARBA" id="ARBA00006288"/>
    </source>
</evidence>
<dbReference type="GO" id="GO:0055088">
    <property type="term" value="P:lipid homeostasis"/>
    <property type="evidence" value="ECO:0007669"/>
    <property type="project" value="TreeGrafter"/>
</dbReference>
<dbReference type="InterPro" id="IPR046373">
    <property type="entry name" value="Acyl-CoA_Oxase/DH_mid-dom_sf"/>
</dbReference>
<dbReference type="InterPro" id="IPR012258">
    <property type="entry name" value="Acyl-CoA_oxidase"/>
</dbReference>
<feature type="domain" description="Acyl-CoA oxidase C-alpha1" evidence="8">
    <location>
        <begin position="358"/>
        <end position="429"/>
    </location>
</feature>
<proteinExistence type="inferred from homology"/>
<evidence type="ECO:0000256" key="1">
    <source>
        <dbReference type="ARBA" id="ARBA00001974"/>
    </source>
</evidence>
<dbReference type="InterPro" id="IPR036250">
    <property type="entry name" value="AcylCo_DH-like_C"/>
</dbReference>
<dbReference type="GO" id="GO:0033540">
    <property type="term" value="P:fatty acid beta-oxidation using acyl-CoA oxidase"/>
    <property type="evidence" value="ECO:0007669"/>
    <property type="project" value="TreeGrafter"/>
</dbReference>
<evidence type="ECO:0000313" key="10">
    <source>
        <dbReference type="Proteomes" id="UP000198614"/>
    </source>
</evidence>
<dbReference type="InterPro" id="IPR055060">
    <property type="entry name" value="ACOX_C_alpha1"/>
</dbReference>
<evidence type="ECO:0000256" key="4">
    <source>
        <dbReference type="ARBA" id="ARBA00022827"/>
    </source>
</evidence>
<evidence type="ECO:0000256" key="3">
    <source>
        <dbReference type="ARBA" id="ARBA00022630"/>
    </source>
</evidence>
<protein>
    <submittedName>
        <fullName evidence="9">Acyl-coenzyme A oxidase</fullName>
    </submittedName>
</protein>
<evidence type="ECO:0000256" key="6">
    <source>
        <dbReference type="SAM" id="MobiDB-lite"/>
    </source>
</evidence>
<feature type="compositionally biased region" description="Basic and acidic residues" evidence="6">
    <location>
        <begin position="450"/>
        <end position="478"/>
    </location>
</feature>
<dbReference type="AlphaFoldDB" id="A0A1G7N4A8"/>
<dbReference type="PANTHER" id="PTHR10909:SF382">
    <property type="entry name" value="ACYL-COENZYME A OXIDASE"/>
    <property type="match status" value="1"/>
</dbReference>
<dbReference type="Gene3D" id="2.40.110.10">
    <property type="entry name" value="Butyryl-CoA Dehydrogenase, subunit A, domain 2"/>
    <property type="match status" value="1"/>
</dbReference>
<gene>
    <name evidence="9" type="ORF">SAMN05216260_11023</name>
</gene>
<reference evidence="9 10" key="1">
    <citation type="submission" date="2016-10" db="EMBL/GenBank/DDBJ databases">
        <authorList>
            <person name="de Groot N.N."/>
        </authorList>
    </citation>
    <scope>NUCLEOTIDE SEQUENCE [LARGE SCALE GENOMIC DNA]</scope>
    <source>
        <strain evidence="9 10">CGMCC 4.1859</strain>
    </source>
</reference>
<dbReference type="EMBL" id="FNAX01000010">
    <property type="protein sequence ID" value="SDF68873.1"/>
    <property type="molecule type" value="Genomic_DNA"/>
</dbReference>
<accession>A0A1G7N4A8</accession>
<dbReference type="InterPro" id="IPR002655">
    <property type="entry name" value="Acyl-CoA_oxidase_C"/>
</dbReference>
<evidence type="ECO:0000259" key="8">
    <source>
        <dbReference type="Pfam" id="PF22924"/>
    </source>
</evidence>
<dbReference type="PANTHER" id="PTHR10909">
    <property type="entry name" value="ELECTRON TRANSPORT OXIDOREDUCTASE"/>
    <property type="match status" value="1"/>
</dbReference>
<dbReference type="SUPFAM" id="SSF56645">
    <property type="entry name" value="Acyl-CoA dehydrogenase NM domain-like"/>
    <property type="match status" value="1"/>
</dbReference>
<evidence type="ECO:0000256" key="5">
    <source>
        <dbReference type="ARBA" id="ARBA00023002"/>
    </source>
</evidence>
<feature type="compositionally biased region" description="Basic and acidic residues" evidence="6">
    <location>
        <begin position="39"/>
        <end position="72"/>
    </location>
</feature>
<sequence>MTVTTSEALRTEASRRVPPPPAGGPEPGSPSAPGATTTAERDVTQDVSHDATRDASSDVSRDASSDVSRDADALPGAGTATADARADLTRLLFAGPDPDRTHGTWRRLLGGPAFTYRPGLAPAERAALSYERLRLLNDVLTAEDPAAPARFAADPHRLAALHEWIGPVDGGLTTLASIHYNLFLGSLVDHDLAHDHDLSPFTAMRRVGTFLCTELEHGNDVAAMETVAVLDRERGGFDLHTPTPGAAKFMPNTSLTGGPKTAVVAARLLVDGEDQGIFLFLTPLSDEHGHLPGIRVRRLPDRTGTPVDHCLTSFTHVRLPHEALLQGEHGRLTPEGSLTSVLGNRRKRFLRSIGRVTMGKLCMSAGTLGMARAALTIAVRHAHSRRISGPRAGERLPVAAHRSHHGRLLDALATAYAMTFLHREVVDRFAGLGDGEGDRTDWAAGAAGAGREDRADGTSREDRADGTGRGDRGDREDRGDQEDREEIERLAAVAKGWITWQARDIAIECRERCGAQGLFPANGISDLPANIEGGITAEGDNLVIWVKAASEMVFGHTVPLPPARTAPGDVDDPAFLRDLLTHAESLWQKRARTALREGPSGDPTGRWNATSTPALEMVEAHACRTAADAFLTAADRATDPTARALLRALCRVFLLRRLREHTGDLLAEGLLTPDQVRALPRALDTATAEAAPHLPTLAEAFDLPPDLLATIPLASGAGITRTLEQP</sequence>
<evidence type="ECO:0000313" key="9">
    <source>
        <dbReference type="EMBL" id="SDF68873.1"/>
    </source>
</evidence>
<feature type="compositionally biased region" description="Pro residues" evidence="6">
    <location>
        <begin position="17"/>
        <end position="30"/>
    </location>
</feature>
<dbReference type="Gene3D" id="1.20.140.10">
    <property type="entry name" value="Butyryl-CoA Dehydrogenase, subunit A, domain 3"/>
    <property type="match status" value="2"/>
</dbReference>
<dbReference type="GO" id="GO:0071949">
    <property type="term" value="F:FAD binding"/>
    <property type="evidence" value="ECO:0007669"/>
    <property type="project" value="InterPro"/>
</dbReference>
<organism evidence="9 10">
    <name type="scientific">Streptomyces griseoaurantiacus</name>
    <dbReference type="NCBI Taxonomy" id="68213"/>
    <lineage>
        <taxon>Bacteria</taxon>
        <taxon>Bacillati</taxon>
        <taxon>Actinomycetota</taxon>
        <taxon>Actinomycetes</taxon>
        <taxon>Kitasatosporales</taxon>
        <taxon>Streptomycetaceae</taxon>
        <taxon>Streptomyces</taxon>
        <taxon>Streptomyces aurantiacus group</taxon>
    </lineage>
</organism>
<dbReference type="PIRSF" id="PIRSF000168">
    <property type="entry name" value="Acyl-CoA_oxidase"/>
    <property type="match status" value="1"/>
</dbReference>
<dbReference type="GO" id="GO:0003997">
    <property type="term" value="F:acyl-CoA oxidase activity"/>
    <property type="evidence" value="ECO:0007669"/>
    <property type="project" value="InterPro"/>
</dbReference>
<dbReference type="SUPFAM" id="SSF47203">
    <property type="entry name" value="Acyl-CoA dehydrogenase C-terminal domain-like"/>
    <property type="match status" value="3"/>
</dbReference>
<dbReference type="Pfam" id="PF01756">
    <property type="entry name" value="ACOX"/>
    <property type="match status" value="1"/>
</dbReference>
<feature type="region of interest" description="Disordered" evidence="6">
    <location>
        <begin position="1"/>
        <end position="80"/>
    </location>
</feature>
<keyword evidence="5" id="KW-0560">Oxidoreductase</keyword>
<comment type="cofactor">
    <cofactor evidence="1">
        <name>FAD</name>
        <dbReference type="ChEBI" id="CHEBI:57692"/>
    </cofactor>
</comment>
<feature type="domain" description="Acyl-CoA oxidase C-terminal" evidence="7">
    <location>
        <begin position="602"/>
        <end position="706"/>
    </location>
</feature>
<name>A0A1G7N4A8_9ACTN</name>
<dbReference type="Proteomes" id="UP000198614">
    <property type="component" value="Unassembled WGS sequence"/>
</dbReference>
<keyword evidence="4" id="KW-0274">FAD</keyword>
<keyword evidence="3" id="KW-0285">Flavoprotein</keyword>
<dbReference type="Pfam" id="PF22924">
    <property type="entry name" value="ACOX_C_alpha1"/>
    <property type="match status" value="2"/>
</dbReference>
<feature type="domain" description="Acyl-CoA oxidase C-alpha1" evidence="8">
    <location>
        <begin position="477"/>
        <end position="550"/>
    </location>
</feature>
<dbReference type="InterPro" id="IPR009100">
    <property type="entry name" value="AcylCoA_DH/oxidase_NM_dom_sf"/>
</dbReference>
<dbReference type="GO" id="GO:0005504">
    <property type="term" value="F:fatty acid binding"/>
    <property type="evidence" value="ECO:0007669"/>
    <property type="project" value="TreeGrafter"/>
</dbReference>
<evidence type="ECO:0000259" key="7">
    <source>
        <dbReference type="Pfam" id="PF01756"/>
    </source>
</evidence>